<gene>
    <name evidence="1" type="ORF">Vspart_00654</name>
</gene>
<reference evidence="1 2" key="1">
    <citation type="journal article" date="2020" name="J. Nat. Prod.">
        <title>Genomics-Metabolomics Profiling Disclosed Marine Vibrio spartinae 3.6 as a Producer of a New Branched Side Chain Prodigiosin.</title>
        <authorList>
            <person name="Vitale G.A."/>
            <person name="Sciarretta M."/>
            <person name="Palma Esposito F."/>
            <person name="January G.G."/>
            <person name="Giaccio M."/>
            <person name="Bunk B."/>
            <person name="Sproer C."/>
            <person name="Bajerski F."/>
            <person name="Power D."/>
            <person name="Festa C."/>
            <person name="Monti M.C."/>
            <person name="D'Auria M.V."/>
            <person name="de Pascale D."/>
        </authorList>
    </citation>
    <scope>NUCLEOTIDE SEQUENCE [LARGE SCALE GENOMIC DNA]</scope>
    <source>
        <strain evidence="1 2">3.6</strain>
    </source>
</reference>
<protein>
    <submittedName>
        <fullName evidence="1">Uncharacterized protein</fullName>
    </submittedName>
</protein>
<sequence length="34" mass="3584">MSVSIPFSFSPSGVKAVAEREWLVAAHSVPNGLI</sequence>
<proteinExistence type="predicted"/>
<name>A0ABX6QW69_9VIBR</name>
<accession>A0ABX6QW69</accession>
<keyword evidence="2" id="KW-1185">Reference proteome</keyword>
<organism evidence="1 2">
    <name type="scientific">Vibrio spartinae</name>
    <dbReference type="NCBI Taxonomy" id="1918945"/>
    <lineage>
        <taxon>Bacteria</taxon>
        <taxon>Pseudomonadati</taxon>
        <taxon>Pseudomonadota</taxon>
        <taxon>Gammaproteobacteria</taxon>
        <taxon>Vibrionales</taxon>
        <taxon>Vibrionaceae</taxon>
        <taxon>Vibrio</taxon>
    </lineage>
</organism>
<dbReference type="EMBL" id="CP046268">
    <property type="protein sequence ID" value="QMV13425.1"/>
    <property type="molecule type" value="Genomic_DNA"/>
</dbReference>
<dbReference type="Proteomes" id="UP000515264">
    <property type="component" value="Chromosome 1"/>
</dbReference>
<evidence type="ECO:0000313" key="1">
    <source>
        <dbReference type="EMBL" id="QMV13425.1"/>
    </source>
</evidence>
<evidence type="ECO:0000313" key="2">
    <source>
        <dbReference type="Proteomes" id="UP000515264"/>
    </source>
</evidence>